<keyword evidence="1" id="KW-0472">Membrane</keyword>
<proteinExistence type="predicted"/>
<keyword evidence="3" id="KW-1185">Reference proteome</keyword>
<feature type="transmembrane region" description="Helical" evidence="1">
    <location>
        <begin position="76"/>
        <end position="95"/>
    </location>
</feature>
<keyword evidence="1" id="KW-0812">Transmembrane</keyword>
<reference evidence="2 3" key="1">
    <citation type="submission" date="2023-07" db="EMBL/GenBank/DDBJ databases">
        <title>Sequencing the genomes of 1000 actinobacteria strains.</title>
        <authorList>
            <person name="Klenk H.-P."/>
        </authorList>
    </citation>
    <scope>NUCLEOTIDE SEQUENCE [LARGE SCALE GENOMIC DNA]</scope>
    <source>
        <strain evidence="2 3">DSM 43749</strain>
    </source>
</reference>
<keyword evidence="1" id="KW-1133">Transmembrane helix</keyword>
<gene>
    <name evidence="2" type="ORF">J2S66_000984</name>
</gene>
<feature type="transmembrane region" description="Helical" evidence="1">
    <location>
        <begin position="46"/>
        <end position="69"/>
    </location>
</feature>
<evidence type="ECO:0000256" key="1">
    <source>
        <dbReference type="SAM" id="Phobius"/>
    </source>
</evidence>
<evidence type="ECO:0008006" key="4">
    <source>
        <dbReference type="Google" id="ProtNLM"/>
    </source>
</evidence>
<organism evidence="2 3">
    <name type="scientific">Saccharothrix longispora</name>
    <dbReference type="NCBI Taxonomy" id="33920"/>
    <lineage>
        <taxon>Bacteria</taxon>
        <taxon>Bacillati</taxon>
        <taxon>Actinomycetota</taxon>
        <taxon>Actinomycetes</taxon>
        <taxon>Pseudonocardiales</taxon>
        <taxon>Pseudonocardiaceae</taxon>
        <taxon>Saccharothrix</taxon>
    </lineage>
</organism>
<evidence type="ECO:0000313" key="2">
    <source>
        <dbReference type="EMBL" id="MDR6592600.1"/>
    </source>
</evidence>
<dbReference type="RefSeq" id="WP_310304273.1">
    <property type="nucleotide sequence ID" value="NZ_BAAAXB010000001.1"/>
</dbReference>
<dbReference type="Proteomes" id="UP001268819">
    <property type="component" value="Unassembled WGS sequence"/>
</dbReference>
<feature type="transmembrane region" description="Helical" evidence="1">
    <location>
        <begin position="101"/>
        <end position="124"/>
    </location>
</feature>
<sequence>MNATGDDRNRRAGRELPIIAGLFVLSGFTTYFFLLPLGNPTPDPSIGPHIATSRAVACGVVLIALTVGGTFVARPLLVAPAVALSFTAVWAWLAAASDDSGLWPIGATLALAGSALAASAVTALTHTVLRRSRRG</sequence>
<dbReference type="EMBL" id="JAVDSG010000001">
    <property type="protein sequence ID" value="MDR6592600.1"/>
    <property type="molecule type" value="Genomic_DNA"/>
</dbReference>
<feature type="transmembrane region" description="Helical" evidence="1">
    <location>
        <begin position="16"/>
        <end position="34"/>
    </location>
</feature>
<protein>
    <recommendedName>
        <fullName evidence="4">Transmembrane protein</fullName>
    </recommendedName>
</protein>
<comment type="caution">
    <text evidence="2">The sequence shown here is derived from an EMBL/GenBank/DDBJ whole genome shotgun (WGS) entry which is preliminary data.</text>
</comment>
<evidence type="ECO:0000313" key="3">
    <source>
        <dbReference type="Proteomes" id="UP001268819"/>
    </source>
</evidence>
<name>A0ABU1PPM0_9PSEU</name>
<accession>A0ABU1PPM0</accession>